<feature type="region of interest" description="Disordered" evidence="5">
    <location>
        <begin position="95"/>
        <end position="121"/>
    </location>
</feature>
<evidence type="ECO:0000256" key="3">
    <source>
        <dbReference type="ARBA" id="ARBA00023274"/>
    </source>
</evidence>
<evidence type="ECO:0000256" key="4">
    <source>
        <dbReference type="ARBA" id="ARBA00035281"/>
    </source>
</evidence>
<name>A0A0D7BS32_9AGAR</name>
<dbReference type="Proteomes" id="UP000054007">
    <property type="component" value="Unassembled WGS sequence"/>
</dbReference>
<dbReference type="InterPro" id="IPR005996">
    <property type="entry name" value="Ribosomal_uL30_bac-type"/>
</dbReference>
<protein>
    <recommendedName>
        <fullName evidence="4">Large ribosomal subunit protein uL30m</fullName>
    </recommendedName>
</protein>
<organism evidence="7 8">
    <name type="scientific">Cylindrobasidium torrendii FP15055 ss-10</name>
    <dbReference type="NCBI Taxonomy" id="1314674"/>
    <lineage>
        <taxon>Eukaryota</taxon>
        <taxon>Fungi</taxon>
        <taxon>Dikarya</taxon>
        <taxon>Basidiomycota</taxon>
        <taxon>Agaricomycotina</taxon>
        <taxon>Agaricomycetes</taxon>
        <taxon>Agaricomycetidae</taxon>
        <taxon>Agaricales</taxon>
        <taxon>Marasmiineae</taxon>
        <taxon>Physalacriaceae</taxon>
        <taxon>Cylindrobasidium</taxon>
    </lineage>
</organism>
<keyword evidence="2" id="KW-0689">Ribosomal protein</keyword>
<dbReference type="OrthoDB" id="509901at2759"/>
<evidence type="ECO:0000256" key="1">
    <source>
        <dbReference type="ARBA" id="ARBA00007594"/>
    </source>
</evidence>
<sequence length="121" mass="13417">MLWSSARTFSTAARAIPASARTVTTQAPASSEPLTHYKITLRRSGISLGEKVQGTLKSLSLHRRNKTVYFPHSSVTAGMILKVKELLDVENVPASEVKTQEEQRKLRKPPRGYTVVASRQQ</sequence>
<comment type="similarity">
    <text evidence="1">Belongs to the universal ribosomal protein uL30 family.</text>
</comment>
<evidence type="ECO:0000313" key="7">
    <source>
        <dbReference type="EMBL" id="KIY73197.1"/>
    </source>
</evidence>
<evidence type="ECO:0000313" key="8">
    <source>
        <dbReference type="Proteomes" id="UP000054007"/>
    </source>
</evidence>
<dbReference type="Pfam" id="PF00327">
    <property type="entry name" value="Ribosomal_L30"/>
    <property type="match status" value="1"/>
</dbReference>
<dbReference type="Gene3D" id="3.30.1390.20">
    <property type="entry name" value="Ribosomal protein L30, ferredoxin-like fold domain"/>
    <property type="match status" value="1"/>
</dbReference>
<proteinExistence type="inferred from homology"/>
<accession>A0A0D7BS32</accession>
<evidence type="ECO:0000259" key="6">
    <source>
        <dbReference type="Pfam" id="PF00327"/>
    </source>
</evidence>
<feature type="domain" description="Large ribosomal subunit protein uL30-like ferredoxin-like fold" evidence="6">
    <location>
        <begin position="37"/>
        <end position="86"/>
    </location>
</feature>
<dbReference type="InterPro" id="IPR036919">
    <property type="entry name" value="Ribo_uL30_ferredoxin-like_sf"/>
</dbReference>
<keyword evidence="3" id="KW-0687">Ribonucleoprotein</keyword>
<dbReference type="InterPro" id="IPR016082">
    <property type="entry name" value="Ribosomal_uL30_ferredoxin-like"/>
</dbReference>
<reference evidence="7 8" key="1">
    <citation type="journal article" date="2015" name="Fungal Genet. Biol.">
        <title>Evolution of novel wood decay mechanisms in Agaricales revealed by the genome sequences of Fistulina hepatica and Cylindrobasidium torrendii.</title>
        <authorList>
            <person name="Floudas D."/>
            <person name="Held B.W."/>
            <person name="Riley R."/>
            <person name="Nagy L.G."/>
            <person name="Koehler G."/>
            <person name="Ransdell A.S."/>
            <person name="Younus H."/>
            <person name="Chow J."/>
            <person name="Chiniquy J."/>
            <person name="Lipzen A."/>
            <person name="Tritt A."/>
            <person name="Sun H."/>
            <person name="Haridas S."/>
            <person name="LaButti K."/>
            <person name="Ohm R.A."/>
            <person name="Kues U."/>
            <person name="Blanchette R.A."/>
            <person name="Grigoriev I.V."/>
            <person name="Minto R.E."/>
            <person name="Hibbett D.S."/>
        </authorList>
    </citation>
    <scope>NUCLEOTIDE SEQUENCE [LARGE SCALE GENOMIC DNA]</scope>
    <source>
        <strain evidence="7 8">FP15055 ss-10</strain>
    </source>
</reference>
<dbReference type="AlphaFoldDB" id="A0A0D7BS32"/>
<evidence type="ECO:0000256" key="2">
    <source>
        <dbReference type="ARBA" id="ARBA00022980"/>
    </source>
</evidence>
<dbReference type="GO" id="GO:0006412">
    <property type="term" value="P:translation"/>
    <property type="evidence" value="ECO:0007669"/>
    <property type="project" value="InterPro"/>
</dbReference>
<dbReference type="STRING" id="1314674.A0A0D7BS32"/>
<evidence type="ECO:0000256" key="5">
    <source>
        <dbReference type="SAM" id="MobiDB-lite"/>
    </source>
</evidence>
<keyword evidence="8" id="KW-1185">Reference proteome</keyword>
<dbReference type="EMBL" id="KN880437">
    <property type="protein sequence ID" value="KIY73197.1"/>
    <property type="molecule type" value="Genomic_DNA"/>
</dbReference>
<dbReference type="SUPFAM" id="SSF55129">
    <property type="entry name" value="Ribosomal protein L30p/L7e"/>
    <property type="match status" value="1"/>
</dbReference>
<gene>
    <name evidence="7" type="ORF">CYLTODRAFT_387205</name>
</gene>
<dbReference type="CDD" id="cd01658">
    <property type="entry name" value="Ribosomal_L30"/>
    <property type="match status" value="1"/>
</dbReference>
<dbReference type="GO" id="GO:0003735">
    <property type="term" value="F:structural constituent of ribosome"/>
    <property type="evidence" value="ECO:0007669"/>
    <property type="project" value="InterPro"/>
</dbReference>
<dbReference type="GO" id="GO:0015934">
    <property type="term" value="C:large ribosomal subunit"/>
    <property type="evidence" value="ECO:0007669"/>
    <property type="project" value="InterPro"/>
</dbReference>